<dbReference type="PROSITE" id="PS50972">
    <property type="entry name" value="PTERIN_BINDING"/>
    <property type="match status" value="1"/>
</dbReference>
<organism evidence="3 4">
    <name type="scientific">Paludisphaera mucosa</name>
    <dbReference type="NCBI Taxonomy" id="3030827"/>
    <lineage>
        <taxon>Bacteria</taxon>
        <taxon>Pseudomonadati</taxon>
        <taxon>Planctomycetota</taxon>
        <taxon>Planctomycetia</taxon>
        <taxon>Isosphaerales</taxon>
        <taxon>Isosphaeraceae</taxon>
        <taxon>Paludisphaera</taxon>
    </lineage>
</organism>
<evidence type="ECO:0000313" key="4">
    <source>
        <dbReference type="Proteomes" id="UP001216907"/>
    </source>
</evidence>
<feature type="compositionally biased region" description="Low complexity" evidence="1">
    <location>
        <begin position="465"/>
        <end position="474"/>
    </location>
</feature>
<dbReference type="InterPro" id="IPR045406">
    <property type="entry name" value="DUF6513"/>
</dbReference>
<dbReference type="Pfam" id="PF20123">
    <property type="entry name" value="DUF6513"/>
    <property type="match status" value="1"/>
</dbReference>
<dbReference type="EMBL" id="JARRAG010000002">
    <property type="protein sequence ID" value="MDG3004822.1"/>
    <property type="molecule type" value="Genomic_DNA"/>
</dbReference>
<accession>A0ABT6FB51</accession>
<name>A0ABT6FB51_9BACT</name>
<dbReference type="Proteomes" id="UP001216907">
    <property type="component" value="Unassembled WGS sequence"/>
</dbReference>
<proteinExistence type="predicted"/>
<dbReference type="RefSeq" id="WP_277861174.1">
    <property type="nucleotide sequence ID" value="NZ_JARRAG010000002.1"/>
</dbReference>
<protein>
    <submittedName>
        <fullName evidence="3">DUF6513 domain-containing protein</fullName>
    </submittedName>
</protein>
<sequence length="486" mass="52656">MNDSPSPTRVLFVTGRLAEFALRQVLDDLAPRAGIEAEVAVLPITVAALMTPAWIAKRLEPPPGVARIILPGYCRGDLAAIEAKAPGVPVEVGPEDLRDLPRWFGHERAGGRPDDYGAYDVAILAEINLAPRLPRAELLRQARDFAAQGADLIDLGCEPGVCWAEVGDAVRALRDEGLRVSIDSFDPDEVARAVAAGAELVLSVNAGNRDAAKGWGAEVVVLPDQPGTLEGLDATVEALDAAGVRFRIDPILEPIGFGFAASLGRYLEVRRRYPDAAMMMGVGNLTELTDVDSAGVNTLLMGFCQEQRIHSVLTTAVINWARSSVRELDLARRLVRHAVVNRVLPKRVEPGLVMLRDPKLARFGPENLAELQRRIRDPNWRIFAEDGLVYALNGAHLLSGPDPFVLFDRMGVADASHAFYLGYEMMKARTALTLGKAYRQDQSLSWGFLTEPETSHRLRRGRVGGEAPAGGAAPPADPTPEEDDRA</sequence>
<reference evidence="3 4" key="1">
    <citation type="submission" date="2023-03" db="EMBL/GenBank/DDBJ databases">
        <title>Paludisphaera mucosa sp. nov. a novel planctomycete from northern fen.</title>
        <authorList>
            <person name="Ivanova A."/>
        </authorList>
    </citation>
    <scope>NUCLEOTIDE SEQUENCE [LARGE SCALE GENOMIC DNA]</scope>
    <source>
        <strain evidence="3 4">Pla2</strain>
    </source>
</reference>
<dbReference type="InterPro" id="IPR011005">
    <property type="entry name" value="Dihydropteroate_synth-like_sf"/>
</dbReference>
<dbReference type="PANTHER" id="PTHR20941">
    <property type="entry name" value="FOLATE SYNTHESIS PROTEINS"/>
    <property type="match status" value="1"/>
</dbReference>
<dbReference type="SUPFAM" id="SSF51717">
    <property type="entry name" value="Dihydropteroate synthetase-like"/>
    <property type="match status" value="1"/>
</dbReference>
<evidence type="ECO:0000259" key="2">
    <source>
        <dbReference type="PROSITE" id="PS50972"/>
    </source>
</evidence>
<feature type="region of interest" description="Disordered" evidence="1">
    <location>
        <begin position="454"/>
        <end position="486"/>
    </location>
</feature>
<evidence type="ECO:0000256" key="1">
    <source>
        <dbReference type="SAM" id="MobiDB-lite"/>
    </source>
</evidence>
<dbReference type="PANTHER" id="PTHR20941:SF1">
    <property type="entry name" value="FOLIC ACID SYNTHESIS PROTEIN FOL1"/>
    <property type="match status" value="1"/>
</dbReference>
<dbReference type="Gene3D" id="3.20.20.20">
    <property type="entry name" value="Dihydropteroate synthase-like"/>
    <property type="match status" value="1"/>
</dbReference>
<evidence type="ECO:0000313" key="3">
    <source>
        <dbReference type="EMBL" id="MDG3004822.1"/>
    </source>
</evidence>
<gene>
    <name evidence="3" type="ORF">PZE19_13620</name>
</gene>
<comment type="caution">
    <text evidence="3">The sequence shown here is derived from an EMBL/GenBank/DDBJ whole genome shotgun (WGS) entry which is preliminary data.</text>
</comment>
<dbReference type="InterPro" id="IPR045031">
    <property type="entry name" value="DHP_synth-like"/>
</dbReference>
<dbReference type="InterPro" id="IPR000489">
    <property type="entry name" value="Pterin-binding_dom"/>
</dbReference>
<feature type="domain" description="Pterin-binding" evidence="2">
    <location>
        <begin position="113"/>
        <end position="336"/>
    </location>
</feature>
<keyword evidence="4" id="KW-1185">Reference proteome</keyword>
<dbReference type="Pfam" id="PF00809">
    <property type="entry name" value="Pterin_bind"/>
    <property type="match status" value="1"/>
</dbReference>